<feature type="region of interest" description="Disordered" evidence="1">
    <location>
        <begin position="1"/>
        <end position="23"/>
    </location>
</feature>
<reference evidence="5" key="1">
    <citation type="submission" date="2023-07" db="EMBL/GenBank/DDBJ databases">
        <title>30 novel species of actinomycetes from the DSMZ collection.</title>
        <authorList>
            <person name="Nouioui I."/>
        </authorList>
    </citation>
    <scope>NUCLEOTIDE SEQUENCE [LARGE SCALE GENOMIC DNA]</scope>
    <source>
        <strain evidence="5">DSM 45834</strain>
    </source>
</reference>
<dbReference type="EMBL" id="JAVREJ010000003">
    <property type="protein sequence ID" value="MDT0349327.1"/>
    <property type="molecule type" value="Genomic_DNA"/>
</dbReference>
<dbReference type="PROSITE" id="PS51708">
    <property type="entry name" value="CHAD"/>
    <property type="match status" value="1"/>
</dbReference>
<dbReference type="InterPro" id="IPR023577">
    <property type="entry name" value="CYTH_domain"/>
</dbReference>
<dbReference type="Gene3D" id="2.40.320.10">
    <property type="entry name" value="Hypothetical Protein Pfu-838710-001"/>
    <property type="match status" value="1"/>
</dbReference>
<dbReference type="PROSITE" id="PS51707">
    <property type="entry name" value="CYTH"/>
    <property type="match status" value="1"/>
</dbReference>
<dbReference type="RefSeq" id="WP_311555329.1">
    <property type="nucleotide sequence ID" value="NZ_JAVREJ010000003.1"/>
</dbReference>
<feature type="domain" description="CHAD" evidence="3">
    <location>
        <begin position="229"/>
        <end position="514"/>
    </location>
</feature>
<name>A0ABU2N5V7_9PSEU</name>
<evidence type="ECO:0000313" key="4">
    <source>
        <dbReference type="EMBL" id="MDT0349327.1"/>
    </source>
</evidence>
<feature type="compositionally biased region" description="Basic and acidic residues" evidence="1">
    <location>
        <begin position="9"/>
        <end position="19"/>
    </location>
</feature>
<dbReference type="InterPro" id="IPR033469">
    <property type="entry name" value="CYTH-like_dom_sf"/>
</dbReference>
<dbReference type="SMART" id="SM01118">
    <property type="entry name" value="CYTH"/>
    <property type="match status" value="1"/>
</dbReference>
<dbReference type="SMART" id="SM00880">
    <property type="entry name" value="CHAD"/>
    <property type="match status" value="1"/>
</dbReference>
<evidence type="ECO:0000256" key="1">
    <source>
        <dbReference type="SAM" id="MobiDB-lite"/>
    </source>
</evidence>
<evidence type="ECO:0000259" key="2">
    <source>
        <dbReference type="PROSITE" id="PS51707"/>
    </source>
</evidence>
<proteinExistence type="predicted"/>
<gene>
    <name evidence="4" type="ORF">RM445_07280</name>
</gene>
<feature type="domain" description="CYTH" evidence="2">
    <location>
        <begin position="10"/>
        <end position="216"/>
    </location>
</feature>
<protein>
    <submittedName>
        <fullName evidence="4">CYTH and CHAD domain-containing protein</fullName>
    </submittedName>
</protein>
<dbReference type="SUPFAM" id="SSF55154">
    <property type="entry name" value="CYTH-like phosphatases"/>
    <property type="match status" value="1"/>
</dbReference>
<comment type="caution">
    <text evidence="4">The sequence shown here is derived from an EMBL/GenBank/DDBJ whole genome shotgun (WGS) entry which is preliminary data.</text>
</comment>
<dbReference type="Pfam" id="PF05235">
    <property type="entry name" value="CHAD"/>
    <property type="match status" value="1"/>
</dbReference>
<dbReference type="CDD" id="cd07374">
    <property type="entry name" value="CYTH-like_Pase"/>
    <property type="match status" value="1"/>
</dbReference>
<dbReference type="InterPro" id="IPR007899">
    <property type="entry name" value="CHAD_dom"/>
</dbReference>
<evidence type="ECO:0000313" key="5">
    <source>
        <dbReference type="Proteomes" id="UP001183202"/>
    </source>
</evidence>
<sequence length="521" mass="55693">MGNGSESQIVRETERKYESAEPPGAELIAELAAAAGGAAPAAPARHELSATYYDTADLRLLRSKLTLRRRVGGDDAGWHLKLPAGADSRDEVRHPLGRARKPPKPLVTLSRAAHRDAPLEPVVELDTVRNEWTLTDSHGEAVATVTDDRVTARTLGAGAGSGTSVETEPIEWAEIEVELTGQGTVDVLDRIDEALQRAGVHRSASSSKLGRVLADRVPPAPPRPEASKDATAGEVVLAYLTEQAETIRATDPQVRRDAPDGVHTMRVACRRMRSTFQSFRGLLDRNHTDDLVAELRWLAGELGGARDLEVQEARITADVAALPPELALGPVAAQTTRFFATRRASAGATATAALDSDRYLALLDAVDALLAHPPLTDEAAGPAVEVLPGLIGKATKRAAKHLKAAHAHPAGHERDLELHEMRKAGKRLRYAAEVSEPALGKKAKRLVKAVKELQELLGEHQDSFVARDLLRELGAAAAAEGANGFAYGWLLRDEQARAEGVEAAVDDAWATVKRRAAAVTG</sequence>
<dbReference type="Proteomes" id="UP001183202">
    <property type="component" value="Unassembled WGS sequence"/>
</dbReference>
<dbReference type="PANTHER" id="PTHR39339">
    <property type="entry name" value="SLR1444 PROTEIN"/>
    <property type="match status" value="1"/>
</dbReference>
<dbReference type="Gene3D" id="1.40.20.10">
    <property type="entry name" value="CHAD domain"/>
    <property type="match status" value="1"/>
</dbReference>
<organism evidence="4 5">
    <name type="scientific">Pseudonocardia charpentierae</name>
    <dbReference type="NCBI Taxonomy" id="3075545"/>
    <lineage>
        <taxon>Bacteria</taxon>
        <taxon>Bacillati</taxon>
        <taxon>Actinomycetota</taxon>
        <taxon>Actinomycetes</taxon>
        <taxon>Pseudonocardiales</taxon>
        <taxon>Pseudonocardiaceae</taxon>
        <taxon>Pseudonocardia</taxon>
    </lineage>
</organism>
<accession>A0ABU2N5V7</accession>
<dbReference type="InterPro" id="IPR038186">
    <property type="entry name" value="CHAD_dom_sf"/>
</dbReference>
<dbReference type="PANTHER" id="PTHR39339:SF1">
    <property type="entry name" value="CHAD DOMAIN-CONTAINING PROTEIN"/>
    <property type="match status" value="1"/>
</dbReference>
<evidence type="ECO:0000259" key="3">
    <source>
        <dbReference type="PROSITE" id="PS51708"/>
    </source>
</evidence>
<dbReference type="Pfam" id="PF01928">
    <property type="entry name" value="CYTH"/>
    <property type="match status" value="1"/>
</dbReference>
<keyword evidence="5" id="KW-1185">Reference proteome</keyword>